<evidence type="ECO:0000256" key="5">
    <source>
        <dbReference type="SAM" id="Phobius"/>
    </source>
</evidence>
<protein>
    <submittedName>
        <fullName evidence="7">Major facilitator superfamily domain-containing protein</fullName>
    </submittedName>
</protein>
<reference evidence="7" key="2">
    <citation type="submission" date="2023-06" db="EMBL/GenBank/DDBJ databases">
        <authorList>
            <consortium name="Lawrence Berkeley National Laboratory"/>
            <person name="Mondo S.J."/>
            <person name="Hensen N."/>
            <person name="Bonometti L."/>
            <person name="Westerberg I."/>
            <person name="Brannstrom I.O."/>
            <person name="Guillou S."/>
            <person name="Cros-Aarteil S."/>
            <person name="Calhoun S."/>
            <person name="Haridas S."/>
            <person name="Kuo A."/>
            <person name="Pangilinan J."/>
            <person name="Riley R."/>
            <person name="Labutti K."/>
            <person name="Andreopoulos B."/>
            <person name="Lipzen A."/>
            <person name="Chen C."/>
            <person name="Yanf M."/>
            <person name="Daum C."/>
            <person name="Ng V."/>
            <person name="Clum A."/>
            <person name="Steindorff A."/>
            <person name="Ohm R."/>
            <person name="Martin F."/>
            <person name="Silar P."/>
            <person name="Natvig D."/>
            <person name="Lalanne C."/>
            <person name="Gautier V."/>
            <person name="Ament-Velasquez S.L."/>
            <person name="Kruys A."/>
            <person name="Hutchinson M.I."/>
            <person name="Powell A.J."/>
            <person name="Barry K."/>
            <person name="Miller A.N."/>
            <person name="Grigoriev I.V."/>
            <person name="Debuchy R."/>
            <person name="Gladieux P."/>
            <person name="Thoren M.H."/>
            <person name="Johannesson H."/>
        </authorList>
    </citation>
    <scope>NUCLEOTIDE SEQUENCE</scope>
    <source>
        <strain evidence="7">CBS 333.67</strain>
    </source>
</reference>
<dbReference type="RefSeq" id="XP_062721458.1">
    <property type="nucleotide sequence ID" value="XM_062864950.1"/>
</dbReference>
<dbReference type="Pfam" id="PF07690">
    <property type="entry name" value="MFS_1"/>
    <property type="match status" value="1"/>
</dbReference>
<dbReference type="PANTHER" id="PTHR23502">
    <property type="entry name" value="MAJOR FACILITATOR SUPERFAMILY"/>
    <property type="match status" value="1"/>
</dbReference>
<accession>A0AAJ0GT58</accession>
<gene>
    <name evidence="7" type="ORF">B0T15DRAFT_398361</name>
</gene>
<feature type="transmembrane region" description="Helical" evidence="5">
    <location>
        <begin position="309"/>
        <end position="326"/>
    </location>
</feature>
<reference evidence="7" key="1">
    <citation type="journal article" date="2023" name="Mol. Phylogenet. Evol.">
        <title>Genome-scale phylogeny and comparative genomics of the fungal order Sordariales.</title>
        <authorList>
            <person name="Hensen N."/>
            <person name="Bonometti L."/>
            <person name="Westerberg I."/>
            <person name="Brannstrom I.O."/>
            <person name="Guillou S."/>
            <person name="Cros-Aarteil S."/>
            <person name="Calhoun S."/>
            <person name="Haridas S."/>
            <person name="Kuo A."/>
            <person name="Mondo S."/>
            <person name="Pangilinan J."/>
            <person name="Riley R."/>
            <person name="LaButti K."/>
            <person name="Andreopoulos B."/>
            <person name="Lipzen A."/>
            <person name="Chen C."/>
            <person name="Yan M."/>
            <person name="Daum C."/>
            <person name="Ng V."/>
            <person name="Clum A."/>
            <person name="Steindorff A."/>
            <person name="Ohm R.A."/>
            <person name="Martin F."/>
            <person name="Silar P."/>
            <person name="Natvig D.O."/>
            <person name="Lalanne C."/>
            <person name="Gautier V."/>
            <person name="Ament-Velasquez S.L."/>
            <person name="Kruys A."/>
            <person name="Hutchinson M.I."/>
            <person name="Powell A.J."/>
            <person name="Barry K."/>
            <person name="Miller A.N."/>
            <person name="Grigoriev I.V."/>
            <person name="Debuchy R."/>
            <person name="Gladieux P."/>
            <person name="Hiltunen Thoren M."/>
            <person name="Johannesson H."/>
        </authorList>
    </citation>
    <scope>NUCLEOTIDE SEQUENCE</scope>
    <source>
        <strain evidence="7">CBS 333.67</strain>
    </source>
</reference>
<dbReference type="Proteomes" id="UP001273166">
    <property type="component" value="Unassembled WGS sequence"/>
</dbReference>
<keyword evidence="3 5" id="KW-1133">Transmembrane helix</keyword>
<keyword evidence="8" id="KW-1185">Reference proteome</keyword>
<name>A0AAJ0GT58_9PEZI</name>
<feature type="transmembrane region" description="Helical" evidence="5">
    <location>
        <begin position="138"/>
        <end position="158"/>
    </location>
</feature>
<evidence type="ECO:0000313" key="8">
    <source>
        <dbReference type="Proteomes" id="UP001273166"/>
    </source>
</evidence>
<proteinExistence type="predicted"/>
<feature type="transmembrane region" description="Helical" evidence="5">
    <location>
        <begin position="164"/>
        <end position="186"/>
    </location>
</feature>
<dbReference type="PANTHER" id="PTHR23502:SF163">
    <property type="entry name" value="MAJOR FACILITATOR SUPERFAMILY (MFS) PROFILE DOMAIN-CONTAINING PROTEIN"/>
    <property type="match status" value="1"/>
</dbReference>
<dbReference type="SUPFAM" id="SSF103473">
    <property type="entry name" value="MFS general substrate transporter"/>
    <property type="match status" value="1"/>
</dbReference>
<keyword evidence="4 5" id="KW-0472">Membrane</keyword>
<dbReference type="InterPro" id="IPR011701">
    <property type="entry name" value="MFS"/>
</dbReference>
<dbReference type="InterPro" id="IPR020846">
    <property type="entry name" value="MFS_dom"/>
</dbReference>
<sequence length="355" mass="39076">PQHWRIWRKNTHVLFVNFMTFFIQFSAGMIVTSLPEIMSEFGAEDRLELSSYIVLAFVLGHLAEPLLITPLSRIYGRSVVSRVCNSGFVLSTLLCSYASSLATLIFFRSMAGIFGGGALSNGTYTMKDLKVLWGKTGLLHELSGLLGFILGPVCGGYISDGLGWRRTFALLAGAAAAVAISMVVVSRETYIPALLRQKVAHRRRETGNRHLRSALDSGLSPSQRLWRDIVRPFPVLFSNMLCTVYTCVGGIMYGLLYVMLTTIGLTLTRFYLLRTDGLGIYYLGLGGGCLLGWVSWLEFTKQAGVMEARLWPVFFSATVAMVGFGLCASTDNLANRYPESRVFVAILAMGGHIFV</sequence>
<evidence type="ECO:0000256" key="4">
    <source>
        <dbReference type="ARBA" id="ARBA00023136"/>
    </source>
</evidence>
<evidence type="ECO:0000313" key="7">
    <source>
        <dbReference type="EMBL" id="KAK3305678.1"/>
    </source>
</evidence>
<organism evidence="7 8">
    <name type="scientific">Chaetomium strumarium</name>
    <dbReference type="NCBI Taxonomy" id="1170767"/>
    <lineage>
        <taxon>Eukaryota</taxon>
        <taxon>Fungi</taxon>
        <taxon>Dikarya</taxon>
        <taxon>Ascomycota</taxon>
        <taxon>Pezizomycotina</taxon>
        <taxon>Sordariomycetes</taxon>
        <taxon>Sordariomycetidae</taxon>
        <taxon>Sordariales</taxon>
        <taxon>Chaetomiaceae</taxon>
        <taxon>Chaetomium</taxon>
    </lineage>
</organism>
<dbReference type="InterPro" id="IPR036259">
    <property type="entry name" value="MFS_trans_sf"/>
</dbReference>
<evidence type="ECO:0000259" key="6">
    <source>
        <dbReference type="PROSITE" id="PS50850"/>
    </source>
</evidence>
<dbReference type="GO" id="GO:0022857">
    <property type="term" value="F:transmembrane transporter activity"/>
    <property type="evidence" value="ECO:0007669"/>
    <property type="project" value="InterPro"/>
</dbReference>
<dbReference type="AlphaFoldDB" id="A0AAJ0GT58"/>
<feature type="transmembrane region" description="Helical" evidence="5">
    <location>
        <begin position="49"/>
        <end position="67"/>
    </location>
</feature>
<dbReference type="EMBL" id="JAUDZG010000004">
    <property type="protein sequence ID" value="KAK3305678.1"/>
    <property type="molecule type" value="Genomic_DNA"/>
</dbReference>
<feature type="non-terminal residue" evidence="7">
    <location>
        <position position="1"/>
    </location>
</feature>
<evidence type="ECO:0000256" key="1">
    <source>
        <dbReference type="ARBA" id="ARBA00004141"/>
    </source>
</evidence>
<comment type="caution">
    <text evidence="7">The sequence shown here is derived from an EMBL/GenBank/DDBJ whole genome shotgun (WGS) entry which is preliminary data.</text>
</comment>
<feature type="transmembrane region" description="Helical" evidence="5">
    <location>
        <begin position="233"/>
        <end position="260"/>
    </location>
</feature>
<feature type="transmembrane region" description="Helical" evidence="5">
    <location>
        <begin position="280"/>
        <end position="297"/>
    </location>
</feature>
<evidence type="ECO:0000256" key="3">
    <source>
        <dbReference type="ARBA" id="ARBA00022989"/>
    </source>
</evidence>
<feature type="domain" description="Major facilitator superfamily (MFS) profile" evidence="6">
    <location>
        <begin position="12"/>
        <end position="355"/>
    </location>
</feature>
<feature type="transmembrane region" description="Helical" evidence="5">
    <location>
        <begin position="12"/>
        <end position="34"/>
    </location>
</feature>
<dbReference type="PROSITE" id="PS50850">
    <property type="entry name" value="MFS"/>
    <property type="match status" value="1"/>
</dbReference>
<keyword evidence="2 5" id="KW-0812">Transmembrane</keyword>
<comment type="subcellular location">
    <subcellularLocation>
        <location evidence="1">Membrane</location>
        <topology evidence="1">Multi-pass membrane protein</topology>
    </subcellularLocation>
</comment>
<dbReference type="Gene3D" id="1.20.1250.20">
    <property type="entry name" value="MFS general substrate transporter like domains"/>
    <property type="match status" value="1"/>
</dbReference>
<feature type="transmembrane region" description="Helical" evidence="5">
    <location>
        <begin position="79"/>
        <end position="99"/>
    </location>
</feature>
<dbReference type="GeneID" id="87883779"/>
<evidence type="ECO:0000256" key="2">
    <source>
        <dbReference type="ARBA" id="ARBA00022692"/>
    </source>
</evidence>
<dbReference type="GO" id="GO:0016020">
    <property type="term" value="C:membrane"/>
    <property type="evidence" value="ECO:0007669"/>
    <property type="project" value="UniProtKB-SubCell"/>
</dbReference>